<evidence type="ECO:0008006" key="5">
    <source>
        <dbReference type="Google" id="ProtNLM"/>
    </source>
</evidence>
<dbReference type="RefSeq" id="WP_003123220.1">
    <property type="nucleotide sequence ID" value="NC_008463.1"/>
</dbReference>
<dbReference type="Proteomes" id="UP000000653">
    <property type="component" value="Chromosome"/>
</dbReference>
<feature type="compositionally biased region" description="Low complexity" evidence="1">
    <location>
        <begin position="323"/>
        <end position="338"/>
    </location>
</feature>
<evidence type="ECO:0000313" key="4">
    <source>
        <dbReference type="Proteomes" id="UP000000653"/>
    </source>
</evidence>
<protein>
    <recommendedName>
        <fullName evidence="5">DUF2066 domain-containing protein</fullName>
    </recommendedName>
</protein>
<keyword evidence="2" id="KW-0732">Signal</keyword>
<gene>
    <name evidence="3" type="ordered locus">PA14_52020</name>
</gene>
<name>A0A0H2Z7E9_PSEAB</name>
<proteinExistence type="predicted"/>
<dbReference type="BioCyc" id="PAER208963:G1G74-4377-MONOMER"/>
<dbReference type="InterPro" id="IPR018642">
    <property type="entry name" value="DUF2066"/>
</dbReference>
<organism evidence="3 4">
    <name type="scientific">Pseudomonas aeruginosa (strain UCBPP-PA14)</name>
    <dbReference type="NCBI Taxonomy" id="208963"/>
    <lineage>
        <taxon>Bacteria</taxon>
        <taxon>Pseudomonadati</taxon>
        <taxon>Pseudomonadota</taxon>
        <taxon>Gammaproteobacteria</taxon>
        <taxon>Pseudomonadales</taxon>
        <taxon>Pseudomonadaceae</taxon>
        <taxon>Pseudomonas</taxon>
    </lineage>
</organism>
<sequence length="345" mass="36704">MRIARLFVLCFSLLGLPVFAATVPNLYQVHEPVSSQQPGERDAGLVRALQTLLVRLTGNPQAPQNPALAGYLKDPQQLISQYAFENGPPLALVVDFDPTATGNALRAAGLPSWGANRPAVLAWWLNESADGSTLVGDNQASAEPLKRAAQNRGLPLRLPLADLDEQIVGTPENLTAAQPDALRAASERYAADALLAVDAKEADGKWQAQWRLWMGDSREQGQAEGATPDALADSVMLAVGNRLSTRFVATPGAATGLTLQVQGATLARYAELQRLLDPFGARLVGVRGDRLDYSVKASPEQLRAQLGLAQLQEIPADSVPLDASGQPAAPSAAVPSSSQLNFRWQ</sequence>
<feature type="region of interest" description="Disordered" evidence="1">
    <location>
        <begin position="319"/>
        <end position="345"/>
    </location>
</feature>
<evidence type="ECO:0000256" key="1">
    <source>
        <dbReference type="SAM" id="MobiDB-lite"/>
    </source>
</evidence>
<evidence type="ECO:0000256" key="2">
    <source>
        <dbReference type="SAM" id="SignalP"/>
    </source>
</evidence>
<dbReference type="EMBL" id="CP000438">
    <property type="protein sequence ID" value="ABJ10106.1"/>
    <property type="molecule type" value="Genomic_DNA"/>
</dbReference>
<dbReference type="Pfam" id="PF09839">
    <property type="entry name" value="DUF2066"/>
    <property type="match status" value="1"/>
</dbReference>
<evidence type="ECO:0000313" key="3">
    <source>
        <dbReference type="EMBL" id="ABJ10106.1"/>
    </source>
</evidence>
<dbReference type="KEGG" id="pau:PA14_52020"/>
<feature type="chain" id="PRO_5030007424" description="DUF2066 domain-containing protein" evidence="2">
    <location>
        <begin position="21"/>
        <end position="345"/>
    </location>
</feature>
<feature type="signal peptide" evidence="2">
    <location>
        <begin position="1"/>
        <end position="20"/>
    </location>
</feature>
<reference evidence="3 4" key="1">
    <citation type="journal article" date="2006" name="Genome Biol.">
        <title>Genomic analysis reveals that Pseudomonas aeruginosa virulence is combinatorial.</title>
        <authorList>
            <person name="Lee D.G."/>
            <person name="Urbach J.M."/>
            <person name="Wu G."/>
            <person name="Liberati N.T."/>
            <person name="Feinbaum R.L."/>
            <person name="Miyata S."/>
            <person name="Diggins L.T."/>
            <person name="He J."/>
            <person name="Saucier M."/>
            <person name="Deziel E."/>
            <person name="Friedman L."/>
            <person name="Li L."/>
            <person name="Grills G."/>
            <person name="Montgomery K."/>
            <person name="Kucherlapati R."/>
            <person name="Rahme L.G."/>
            <person name="Ausubel F.M."/>
        </authorList>
    </citation>
    <scope>NUCLEOTIDE SEQUENCE [LARGE SCALE GENOMIC DNA]</scope>
    <source>
        <strain evidence="3 4">UCBPP-PA14</strain>
    </source>
</reference>
<dbReference type="HOGENOM" id="CLU_041769_0_0_6"/>
<dbReference type="AlphaFoldDB" id="A0A0H2Z7E9"/>
<accession>A0A0H2Z7E9</accession>